<proteinExistence type="predicted"/>
<protein>
    <submittedName>
        <fullName evidence="2">Uncharacterized protein</fullName>
    </submittedName>
</protein>
<dbReference type="OrthoDB" id="107259at2157"/>
<feature type="compositionally biased region" description="Low complexity" evidence="1">
    <location>
        <begin position="110"/>
        <end position="122"/>
    </location>
</feature>
<dbReference type="AlphaFoldDB" id="A0A0X3BQ22"/>
<dbReference type="RefSeq" id="WP_014867726.1">
    <property type="nucleotide sequence ID" value="NZ_JBMHJL010000007.1"/>
</dbReference>
<evidence type="ECO:0000313" key="3">
    <source>
        <dbReference type="Proteomes" id="UP000069850"/>
    </source>
</evidence>
<gene>
    <name evidence="2" type="ORF">MMAB1_2362</name>
</gene>
<feature type="compositionally biased region" description="Basic and acidic residues" evidence="1">
    <location>
        <begin position="133"/>
        <end position="143"/>
    </location>
</feature>
<organism evidence="2 3">
    <name type="scientific">Methanoculleus bourgensis</name>
    <dbReference type="NCBI Taxonomy" id="83986"/>
    <lineage>
        <taxon>Archaea</taxon>
        <taxon>Methanobacteriati</taxon>
        <taxon>Methanobacteriota</taxon>
        <taxon>Stenosarchaea group</taxon>
        <taxon>Methanomicrobia</taxon>
        <taxon>Methanomicrobiales</taxon>
        <taxon>Methanomicrobiaceae</taxon>
        <taxon>Methanoculleus</taxon>
    </lineage>
</organism>
<reference evidence="2 3" key="1">
    <citation type="submission" date="2016-01" db="EMBL/GenBank/DDBJ databases">
        <authorList>
            <person name="Manzoor S."/>
        </authorList>
    </citation>
    <scope>NUCLEOTIDE SEQUENCE [LARGE SCALE GENOMIC DNA]</scope>
    <source>
        <strain evidence="2">Methanoculleus sp MAB1</strain>
    </source>
</reference>
<dbReference type="EMBL" id="LT158599">
    <property type="protein sequence ID" value="CVK33575.1"/>
    <property type="molecule type" value="Genomic_DNA"/>
</dbReference>
<sequence length="207" mass="22487">MQLPRGQFHRLIKSTTSRALIEEMGSKRFTGICTILLGNKSAVLVLNEGQVVLAEYGGIKGQQALEKIHDGEEGEAAAELNLLTPDQIQLALEFNQSFAIGNQTDSSPRKAASGGAKPSAGPGKTGGTSVPKRRPEPPAERHRIPMPGVKPVRETTAAPPSGDDEINTLIRNMEEMDVEELVSSFRVNCKDMLKKIHLDHLIQEKDT</sequence>
<name>A0A0X3BQ22_9EURY</name>
<evidence type="ECO:0000256" key="1">
    <source>
        <dbReference type="SAM" id="MobiDB-lite"/>
    </source>
</evidence>
<feature type="region of interest" description="Disordered" evidence="1">
    <location>
        <begin position="101"/>
        <end position="164"/>
    </location>
</feature>
<evidence type="ECO:0000313" key="2">
    <source>
        <dbReference type="EMBL" id="CVK33575.1"/>
    </source>
</evidence>
<dbReference type="Proteomes" id="UP000069850">
    <property type="component" value="Chromosome 1"/>
</dbReference>
<accession>A0A0X3BQ22</accession>
<dbReference type="GeneID" id="27138026"/>
<dbReference type="GeneID" id="13355405"/>
<dbReference type="OMA" id="KIRDECK"/>
<dbReference type="KEGG" id="mema:MMAB1_2362"/>